<comment type="caution">
    <text evidence="4">The sequence shown here is derived from an EMBL/GenBank/DDBJ whole genome shotgun (WGS) entry which is preliminary data.</text>
</comment>
<dbReference type="OrthoDB" id="278576at2759"/>
<feature type="coiled-coil region" evidence="2">
    <location>
        <begin position="64"/>
        <end position="91"/>
    </location>
</feature>
<proteinExistence type="inferred from homology"/>
<keyword evidence="5" id="KW-1185">Reference proteome</keyword>
<reference evidence="4 5" key="1">
    <citation type="submission" date="2013-07" db="EMBL/GenBank/DDBJ databases">
        <authorList>
            <person name="Stoco P.H."/>
            <person name="Wagner G."/>
            <person name="Gerber A."/>
            <person name="Zaha A."/>
            <person name="Thompson C."/>
            <person name="Bartholomeu D.C."/>
            <person name="Luckemeyer D.D."/>
            <person name="Bahia D."/>
            <person name="Loreto E."/>
            <person name="Prestes E.B."/>
            <person name="Lima F.M."/>
            <person name="Rodrigues-Luiz G."/>
            <person name="Vallejo G.A."/>
            <person name="Filho J.F."/>
            <person name="Monteiro K.M."/>
            <person name="Tyler K.M."/>
            <person name="de Almeida L.G."/>
            <person name="Ortiz M.F."/>
            <person name="Siervo M.A."/>
            <person name="de Moraes M.H."/>
            <person name="Cunha O.L."/>
            <person name="Mendonca-Neto R."/>
            <person name="Silva R."/>
            <person name="Teixeira S.M."/>
            <person name="Murta S.M."/>
            <person name="Sincero T.C."/>
            <person name="Mendes T.A."/>
            <person name="Urmenyi T.P."/>
            <person name="Silva V.G."/>
            <person name="da Rocha W.D."/>
            <person name="Andersson B."/>
            <person name="Romanha A.J."/>
            <person name="Steindel M."/>
            <person name="de Vasconcelos A.T."/>
            <person name="Grisard E.C."/>
        </authorList>
    </citation>
    <scope>NUCLEOTIDE SEQUENCE [LARGE SCALE GENOMIC DNA]</scope>
    <source>
        <strain evidence="4 5">SC58</strain>
    </source>
</reference>
<sequence length="411" mass="46824">MEQQVIAVHYQRMEEWLGDRRAVLGKKHKKEFARLMELAPRLEQWVRYDIPAQHKQQKRLSSALDDAHRAIEDATKTRRNLEEREKRFVQEYGLEEAPAAVKKDLESAVDAMVATSTIRLNEALREFGRSTHLAALREAYGRVVQMHSMEMRGDDVFLVHFPCLDRIYQERSCDLAVDLHHDEQQQQEEEEKNEATVGPSNIDWGDVDTTEPLDVDAAMEMKWDGEVISIVATGETDAAHNGGGNSGATEDCYKEKMTGKVEGVASTNISNSTYRQNLLTELQALLCFAEERRFMDDDSLADDGVAVDLLIKRLTTSTEAAFVRMKASSTLRYSFMEELRRFQRGLAAADVRRHNSQARVQQLQEELERLGPQLESLVNDARKCRDECLAELRGMFPGRTVTIVGDINKYL</sequence>
<feature type="coiled-coil region" evidence="2">
    <location>
        <begin position="346"/>
        <end position="380"/>
    </location>
</feature>
<dbReference type="PANTHER" id="PTHR14894:SF0">
    <property type="entry name" value="CDK5 REGULATORY SUBUNIT-ASSOCIATED PROTEIN 3"/>
    <property type="match status" value="1"/>
</dbReference>
<gene>
    <name evidence="4" type="ORF">TRSC58_05342</name>
</gene>
<evidence type="ECO:0000256" key="1">
    <source>
        <dbReference type="ARBA" id="ARBA00007478"/>
    </source>
</evidence>
<evidence type="ECO:0000313" key="4">
    <source>
        <dbReference type="EMBL" id="ESL06976.1"/>
    </source>
</evidence>
<comment type="similarity">
    <text evidence="1">Belongs to the CDK5RAP3 family.</text>
</comment>
<name>A0A061IYN4_TRYRA</name>
<organism evidence="4 5">
    <name type="scientific">Trypanosoma rangeli SC58</name>
    <dbReference type="NCBI Taxonomy" id="429131"/>
    <lineage>
        <taxon>Eukaryota</taxon>
        <taxon>Discoba</taxon>
        <taxon>Euglenozoa</taxon>
        <taxon>Kinetoplastea</taxon>
        <taxon>Metakinetoplastina</taxon>
        <taxon>Trypanosomatida</taxon>
        <taxon>Trypanosomatidae</taxon>
        <taxon>Trypanosoma</taxon>
        <taxon>Herpetosoma</taxon>
    </lineage>
</organism>
<protein>
    <submittedName>
        <fullName evidence="4">Uncharacterized protein</fullName>
    </submittedName>
</protein>
<dbReference type="Proteomes" id="UP000031737">
    <property type="component" value="Unassembled WGS sequence"/>
</dbReference>
<dbReference type="VEuPathDB" id="TriTrypDB:TRSC58_05342"/>
<dbReference type="Pfam" id="PF05600">
    <property type="entry name" value="CDK5RAP3"/>
    <property type="match status" value="2"/>
</dbReference>
<dbReference type="AlphaFoldDB" id="A0A061IYN4"/>
<dbReference type="PANTHER" id="PTHR14894">
    <property type="entry name" value="CDK5 REGULATORY SUBUNIT-ASSOCIATED PROTEIN 3"/>
    <property type="match status" value="1"/>
</dbReference>
<evidence type="ECO:0000313" key="5">
    <source>
        <dbReference type="Proteomes" id="UP000031737"/>
    </source>
</evidence>
<dbReference type="InterPro" id="IPR008491">
    <property type="entry name" value="CDK5RAP3"/>
</dbReference>
<evidence type="ECO:0000256" key="2">
    <source>
        <dbReference type="SAM" id="Coils"/>
    </source>
</evidence>
<dbReference type="EMBL" id="AUPL01005342">
    <property type="protein sequence ID" value="ESL06976.1"/>
    <property type="molecule type" value="Genomic_DNA"/>
</dbReference>
<feature type="region of interest" description="Disordered" evidence="3">
    <location>
        <begin position="182"/>
        <end position="208"/>
    </location>
</feature>
<dbReference type="GO" id="GO:0007346">
    <property type="term" value="P:regulation of mitotic cell cycle"/>
    <property type="evidence" value="ECO:0007669"/>
    <property type="project" value="TreeGrafter"/>
</dbReference>
<evidence type="ECO:0000256" key="3">
    <source>
        <dbReference type="SAM" id="MobiDB-lite"/>
    </source>
</evidence>
<accession>A0A061IYN4</accession>
<dbReference type="GO" id="GO:0012505">
    <property type="term" value="C:endomembrane system"/>
    <property type="evidence" value="ECO:0007669"/>
    <property type="project" value="TreeGrafter"/>
</dbReference>
<keyword evidence="2" id="KW-0175">Coiled coil</keyword>